<keyword evidence="1" id="KW-0732">Signal</keyword>
<gene>
    <name evidence="2" type="ORF">BLNAU_5441</name>
</gene>
<feature type="chain" id="PRO_5047129448" evidence="1">
    <location>
        <begin position="20"/>
        <end position="176"/>
    </location>
</feature>
<feature type="signal peptide" evidence="1">
    <location>
        <begin position="1"/>
        <end position="19"/>
    </location>
</feature>
<keyword evidence="3" id="KW-1185">Reference proteome</keyword>
<organism evidence="2 3">
    <name type="scientific">Blattamonas nauphoetae</name>
    <dbReference type="NCBI Taxonomy" id="2049346"/>
    <lineage>
        <taxon>Eukaryota</taxon>
        <taxon>Metamonada</taxon>
        <taxon>Preaxostyla</taxon>
        <taxon>Oxymonadida</taxon>
        <taxon>Blattamonas</taxon>
    </lineage>
</organism>
<comment type="caution">
    <text evidence="2">The sequence shown here is derived from an EMBL/GenBank/DDBJ whole genome shotgun (WGS) entry which is preliminary data.</text>
</comment>
<dbReference type="EMBL" id="JARBJD010000028">
    <property type="protein sequence ID" value="KAK2959664.1"/>
    <property type="molecule type" value="Genomic_DNA"/>
</dbReference>
<evidence type="ECO:0000256" key="1">
    <source>
        <dbReference type="SAM" id="SignalP"/>
    </source>
</evidence>
<evidence type="ECO:0000313" key="2">
    <source>
        <dbReference type="EMBL" id="KAK2959664.1"/>
    </source>
</evidence>
<evidence type="ECO:0000313" key="3">
    <source>
        <dbReference type="Proteomes" id="UP001281761"/>
    </source>
</evidence>
<name>A0ABQ9Y7L0_9EUKA</name>
<accession>A0ABQ9Y7L0</accession>
<proteinExistence type="predicted"/>
<sequence>MISSLVLFIELISSFSCQGFGPFGGCSPFGGGYGNNYPGGCGGGCGYPGCGPEAGYGARGGYEGCRQATTGAKGNSEVSYGNEEGAASCVGGGVGSAAEGELHAQQWHNNNQNGYLVRNSKGNSCNQSNQVSAQNGRGMANGVNCLGTGNAIANSMGCGRSTTSSQADCFGNGRFF</sequence>
<protein>
    <submittedName>
        <fullName evidence="2">Uncharacterized protein</fullName>
    </submittedName>
</protein>
<dbReference type="Proteomes" id="UP001281761">
    <property type="component" value="Unassembled WGS sequence"/>
</dbReference>
<reference evidence="2 3" key="1">
    <citation type="journal article" date="2022" name="bioRxiv">
        <title>Genomics of Preaxostyla Flagellates Illuminates Evolutionary Transitions and the Path Towards Mitochondrial Loss.</title>
        <authorList>
            <person name="Novak L.V.F."/>
            <person name="Treitli S.C."/>
            <person name="Pyrih J."/>
            <person name="Halakuc P."/>
            <person name="Pipaliya S.V."/>
            <person name="Vacek V."/>
            <person name="Brzon O."/>
            <person name="Soukal P."/>
            <person name="Eme L."/>
            <person name="Dacks J.B."/>
            <person name="Karnkowska A."/>
            <person name="Elias M."/>
            <person name="Hampl V."/>
        </authorList>
    </citation>
    <scope>NUCLEOTIDE SEQUENCE [LARGE SCALE GENOMIC DNA]</scope>
    <source>
        <strain evidence="2">NAU3</strain>
        <tissue evidence="2">Gut</tissue>
    </source>
</reference>